<proteinExistence type="predicted"/>
<comment type="caution">
    <text evidence="1">The sequence shown here is derived from an EMBL/GenBank/DDBJ whole genome shotgun (WGS) entry which is preliminary data.</text>
</comment>
<dbReference type="EMBL" id="CM044703">
    <property type="protein sequence ID" value="KAI5674411.1"/>
    <property type="molecule type" value="Genomic_DNA"/>
</dbReference>
<accession>A0ACC0BPB2</accession>
<name>A0ACC0BPB2_CATRO</name>
<reference evidence="2" key="1">
    <citation type="journal article" date="2023" name="Nat. Plants">
        <title>Single-cell RNA sequencing provides a high-resolution roadmap for understanding the multicellular compartmentation of specialized metabolism.</title>
        <authorList>
            <person name="Sun S."/>
            <person name="Shen X."/>
            <person name="Li Y."/>
            <person name="Li Y."/>
            <person name="Wang S."/>
            <person name="Li R."/>
            <person name="Zhang H."/>
            <person name="Shen G."/>
            <person name="Guo B."/>
            <person name="Wei J."/>
            <person name="Xu J."/>
            <person name="St-Pierre B."/>
            <person name="Chen S."/>
            <person name="Sun C."/>
        </authorList>
    </citation>
    <scope>NUCLEOTIDE SEQUENCE [LARGE SCALE GENOMIC DNA]</scope>
</reference>
<organism evidence="1 2">
    <name type="scientific">Catharanthus roseus</name>
    <name type="common">Madagascar periwinkle</name>
    <name type="synonym">Vinca rosea</name>
    <dbReference type="NCBI Taxonomy" id="4058"/>
    <lineage>
        <taxon>Eukaryota</taxon>
        <taxon>Viridiplantae</taxon>
        <taxon>Streptophyta</taxon>
        <taxon>Embryophyta</taxon>
        <taxon>Tracheophyta</taxon>
        <taxon>Spermatophyta</taxon>
        <taxon>Magnoliopsida</taxon>
        <taxon>eudicotyledons</taxon>
        <taxon>Gunneridae</taxon>
        <taxon>Pentapetalae</taxon>
        <taxon>asterids</taxon>
        <taxon>lamiids</taxon>
        <taxon>Gentianales</taxon>
        <taxon>Apocynaceae</taxon>
        <taxon>Rauvolfioideae</taxon>
        <taxon>Vinceae</taxon>
        <taxon>Catharanthinae</taxon>
        <taxon>Catharanthus</taxon>
    </lineage>
</organism>
<gene>
    <name evidence="1" type="ORF">M9H77_14775</name>
</gene>
<dbReference type="Proteomes" id="UP001060085">
    <property type="component" value="Linkage Group LG03"/>
</dbReference>
<keyword evidence="2" id="KW-1185">Reference proteome</keyword>
<evidence type="ECO:0000313" key="2">
    <source>
        <dbReference type="Proteomes" id="UP001060085"/>
    </source>
</evidence>
<evidence type="ECO:0000313" key="1">
    <source>
        <dbReference type="EMBL" id="KAI5674411.1"/>
    </source>
</evidence>
<protein>
    <submittedName>
        <fullName evidence="1">Uncharacterized protein</fullName>
    </submittedName>
</protein>
<sequence length="123" mass="13354">MQNTLLTESHHPYEEQKGTCRVTSSQLAVTITSYETAPVNDEVVLLNAVTNQPVSVAIDVAEQDFKFHQVIGYVTSEDATKYWLIKNSWGGTWGNGGYMKLAREATVKGGACGVARAASYPIA</sequence>